<dbReference type="AlphaFoldDB" id="A0A1Y2GGH9"/>
<evidence type="ECO:0000313" key="2">
    <source>
        <dbReference type="Proteomes" id="UP000193648"/>
    </source>
</evidence>
<keyword evidence="2" id="KW-1185">Reference proteome</keyword>
<reference evidence="1 2" key="1">
    <citation type="submission" date="2016-07" db="EMBL/GenBank/DDBJ databases">
        <title>Pervasive Adenine N6-methylation of Active Genes in Fungi.</title>
        <authorList>
            <consortium name="DOE Joint Genome Institute"/>
            <person name="Mondo S.J."/>
            <person name="Dannebaum R.O."/>
            <person name="Kuo R.C."/>
            <person name="Labutti K."/>
            <person name="Haridas S."/>
            <person name="Kuo A."/>
            <person name="Salamov A."/>
            <person name="Ahrendt S.R."/>
            <person name="Lipzen A."/>
            <person name="Sullivan W."/>
            <person name="Andreopoulos W.B."/>
            <person name="Clum A."/>
            <person name="Lindquist E."/>
            <person name="Daum C."/>
            <person name="Ramamoorthy G.K."/>
            <person name="Gryganskyi A."/>
            <person name="Culley D."/>
            <person name="Magnuson J.K."/>
            <person name="James T.Y."/>
            <person name="O'Malley M.A."/>
            <person name="Stajich J.E."/>
            <person name="Spatafora J.W."/>
            <person name="Visel A."/>
            <person name="Grigoriev I.V."/>
        </authorList>
    </citation>
    <scope>NUCLEOTIDE SEQUENCE [LARGE SCALE GENOMIC DNA]</scope>
    <source>
        <strain evidence="1 2">NRRL 3116</strain>
    </source>
</reference>
<dbReference type="GeneID" id="33568577"/>
<protein>
    <submittedName>
        <fullName evidence="1">Uncharacterized protein</fullName>
    </submittedName>
</protein>
<evidence type="ECO:0000313" key="1">
    <source>
        <dbReference type="EMBL" id="ORZ09083.1"/>
    </source>
</evidence>
<sequence length="137" mass="15478">MEMTGNVHEINLLHPEYTMEKTRDSNIYSASWSGKRTGNINNDIRTLNKAELRKKGLVVHVDKQEVHARVGNGGEKSSAGVNRMCTNVAVKPMFISYDLNKSTLLFTSNISQGQDIHKEPLTRKKLATLFYFSDHVL</sequence>
<dbReference type="RefSeq" id="XP_021878710.1">
    <property type="nucleotide sequence ID" value="XM_022026734.1"/>
</dbReference>
<gene>
    <name evidence="1" type="ORF">BCR41DRAFT_372989</name>
</gene>
<dbReference type="Proteomes" id="UP000193648">
    <property type="component" value="Unassembled WGS sequence"/>
</dbReference>
<comment type="caution">
    <text evidence="1">The sequence shown here is derived from an EMBL/GenBank/DDBJ whole genome shotgun (WGS) entry which is preliminary data.</text>
</comment>
<name>A0A1Y2GGH9_9FUNG</name>
<proteinExistence type="predicted"/>
<organism evidence="1 2">
    <name type="scientific">Lobosporangium transversale</name>
    <dbReference type="NCBI Taxonomy" id="64571"/>
    <lineage>
        <taxon>Eukaryota</taxon>
        <taxon>Fungi</taxon>
        <taxon>Fungi incertae sedis</taxon>
        <taxon>Mucoromycota</taxon>
        <taxon>Mortierellomycotina</taxon>
        <taxon>Mortierellomycetes</taxon>
        <taxon>Mortierellales</taxon>
        <taxon>Mortierellaceae</taxon>
        <taxon>Lobosporangium</taxon>
    </lineage>
</organism>
<accession>A0A1Y2GGH9</accession>
<dbReference type="InParanoid" id="A0A1Y2GGH9"/>
<dbReference type="EMBL" id="MCFF01000035">
    <property type="protein sequence ID" value="ORZ09083.1"/>
    <property type="molecule type" value="Genomic_DNA"/>
</dbReference>